<gene>
    <name evidence="1" type="ORF">MET9862_02025</name>
</gene>
<organism evidence="1 2">
    <name type="scientific">Methylobacterium symbioticum</name>
    <dbReference type="NCBI Taxonomy" id="2584084"/>
    <lineage>
        <taxon>Bacteria</taxon>
        <taxon>Pseudomonadati</taxon>
        <taxon>Pseudomonadota</taxon>
        <taxon>Alphaproteobacteria</taxon>
        <taxon>Hyphomicrobiales</taxon>
        <taxon>Methylobacteriaceae</taxon>
        <taxon>Methylobacterium</taxon>
    </lineage>
</organism>
<protein>
    <submittedName>
        <fullName evidence="1">Uncharacterized protein</fullName>
    </submittedName>
</protein>
<evidence type="ECO:0000313" key="1">
    <source>
        <dbReference type="EMBL" id="VUD71443.1"/>
    </source>
</evidence>
<sequence length="70" mass="8098">MAHSIFVREIVEGCRKPPQLLAYDIGSQHEARSLVQGIATSYKEHGEHFNSGLCWFKLDGKTYELYCWDH</sequence>
<evidence type="ECO:0000313" key="2">
    <source>
        <dbReference type="Proteomes" id="UP000410984"/>
    </source>
</evidence>
<name>A0A509EE09_9HYPH</name>
<proteinExistence type="predicted"/>
<dbReference type="Proteomes" id="UP000410984">
    <property type="component" value="Unassembled WGS sequence"/>
</dbReference>
<dbReference type="AlphaFoldDB" id="A0A509EE09"/>
<dbReference type="EMBL" id="CABFPH010000022">
    <property type="protein sequence ID" value="VUD71443.1"/>
    <property type="molecule type" value="Genomic_DNA"/>
</dbReference>
<accession>A0A509EE09</accession>
<keyword evidence="2" id="KW-1185">Reference proteome</keyword>
<reference evidence="1 2" key="1">
    <citation type="submission" date="2019-06" db="EMBL/GenBank/DDBJ databases">
        <authorList>
            <person name="Rodrigo-Torres L."/>
            <person name="Arahal R. D."/>
            <person name="Lucena T."/>
        </authorList>
    </citation>
    <scope>NUCLEOTIDE SEQUENCE [LARGE SCALE GENOMIC DNA]</scope>
    <source>
        <strain evidence="1 2">SB0023/3</strain>
    </source>
</reference>